<dbReference type="SMART" id="SM00382">
    <property type="entry name" value="AAA"/>
    <property type="match status" value="2"/>
</dbReference>
<proteinExistence type="predicted"/>
<evidence type="ECO:0000256" key="2">
    <source>
        <dbReference type="ARBA" id="ARBA00022741"/>
    </source>
</evidence>
<dbReference type="InterPro" id="IPR050611">
    <property type="entry name" value="ABCF"/>
</dbReference>
<dbReference type="PANTHER" id="PTHR19211:SF14">
    <property type="entry name" value="ATP-BINDING CASSETTE SUB-FAMILY F MEMBER 1"/>
    <property type="match status" value="1"/>
</dbReference>
<dbReference type="GO" id="GO:0005524">
    <property type="term" value="F:ATP binding"/>
    <property type="evidence" value="ECO:0007669"/>
    <property type="project" value="UniProtKB-KW"/>
</dbReference>
<gene>
    <name evidence="6" type="ORF">KAJ83_03865</name>
</gene>
<dbReference type="Proteomes" id="UP000672602">
    <property type="component" value="Unassembled WGS sequence"/>
</dbReference>
<feature type="compositionally biased region" description="Pro residues" evidence="4">
    <location>
        <begin position="535"/>
        <end position="548"/>
    </location>
</feature>
<keyword evidence="7" id="KW-1185">Reference proteome</keyword>
<dbReference type="CDD" id="cd03221">
    <property type="entry name" value="ABCF_EF-3"/>
    <property type="match status" value="2"/>
</dbReference>
<name>A0A8J7S5V0_9PROT</name>
<feature type="region of interest" description="Disordered" evidence="4">
    <location>
        <begin position="519"/>
        <end position="583"/>
    </location>
</feature>
<sequence>MLILRDITMRVGGRVLLDGASAQIPDGHRVGLVGRNGTGKTTLLRLILGEIAADGGDIRVGNRETVGTVAQEAPADDRTPIDHVLAADRRLAELTRAAETETDPNRIGELHARLADLGAHRAEARAARILAGLGFDDAAQRRPVSTYSGGWRMRVALAGALFAEPDILLLDEPTNHLDLESALWLESYLLSYPRTLILVSHDRGLLNRIPTEILHLNEQRLALYTGGYDDFEALRREQQAHQRALANKQEAQRQHIMSFVDRFRYKASKARQAQSRLKMLERMQPIALAAEDPTIAFNLPKPDILPPPILTLEDASAGYDPANPVLRALNLRIDMDDRIALLGANGNGKTTLLKLFAGKLKPLDGRVRKSSKLEVGYFAQNATEELDTHLSALEQLQALEPMATETKLRAHLGRFGFPQAMADTRIAKLSGGEKARLALALICRRSPHLLLMDEPTNHLDIDSRQALIEALAAYEGAVVIVTHDPYLVDATADRLWIVRDGDCRPFDGDTNDYRQMLERERRSARAAEKSAAAKPPSPLSEPPHPTPEPPKRDRRGRAEQRQKVAPLRKAAKDLEGRLEKLSAEKDRIDARLADPATYEGESKAIDELNRLSADLARAIEKTEEAWFAAQEALEQANGGAAAQ</sequence>
<feature type="compositionally biased region" description="Basic and acidic residues" evidence="4">
    <location>
        <begin position="570"/>
        <end position="583"/>
    </location>
</feature>
<dbReference type="Pfam" id="PF00005">
    <property type="entry name" value="ABC_tran"/>
    <property type="match status" value="2"/>
</dbReference>
<keyword evidence="3 6" id="KW-0067">ATP-binding</keyword>
<dbReference type="InterPro" id="IPR032781">
    <property type="entry name" value="ABC_tran_Xtn"/>
</dbReference>
<feature type="domain" description="ABC transporter" evidence="5">
    <location>
        <begin position="2"/>
        <end position="243"/>
    </location>
</feature>
<dbReference type="PROSITE" id="PS50893">
    <property type="entry name" value="ABC_TRANSPORTER_2"/>
    <property type="match status" value="2"/>
</dbReference>
<evidence type="ECO:0000256" key="4">
    <source>
        <dbReference type="SAM" id="MobiDB-lite"/>
    </source>
</evidence>
<dbReference type="EMBL" id="JAGMWN010000001">
    <property type="protein sequence ID" value="MBP5856132.1"/>
    <property type="molecule type" value="Genomic_DNA"/>
</dbReference>
<dbReference type="GO" id="GO:0016887">
    <property type="term" value="F:ATP hydrolysis activity"/>
    <property type="evidence" value="ECO:0007669"/>
    <property type="project" value="InterPro"/>
</dbReference>
<dbReference type="Pfam" id="PF12848">
    <property type="entry name" value="ABC_tran_Xtn"/>
    <property type="match status" value="1"/>
</dbReference>
<feature type="compositionally biased region" description="Basic and acidic residues" evidence="4">
    <location>
        <begin position="519"/>
        <end position="528"/>
    </location>
</feature>
<dbReference type="AlphaFoldDB" id="A0A8J7S5V0"/>
<keyword evidence="1" id="KW-0677">Repeat</keyword>
<dbReference type="InterPro" id="IPR037118">
    <property type="entry name" value="Val-tRNA_synth_C_sf"/>
</dbReference>
<dbReference type="RefSeq" id="WP_210680676.1">
    <property type="nucleotide sequence ID" value="NZ_JAGMWN010000001.1"/>
</dbReference>
<organism evidence="6 7">
    <name type="scientific">Marivibrio halodurans</name>
    <dbReference type="NCBI Taxonomy" id="2039722"/>
    <lineage>
        <taxon>Bacteria</taxon>
        <taxon>Pseudomonadati</taxon>
        <taxon>Pseudomonadota</taxon>
        <taxon>Alphaproteobacteria</taxon>
        <taxon>Rhodospirillales</taxon>
        <taxon>Rhodospirillaceae</taxon>
        <taxon>Marivibrio</taxon>
    </lineage>
</organism>
<dbReference type="Gene3D" id="1.10.287.380">
    <property type="entry name" value="Valyl-tRNA synthetase, C-terminal domain"/>
    <property type="match status" value="1"/>
</dbReference>
<dbReference type="PROSITE" id="PS00211">
    <property type="entry name" value="ABC_TRANSPORTER_1"/>
    <property type="match status" value="1"/>
</dbReference>
<evidence type="ECO:0000313" key="6">
    <source>
        <dbReference type="EMBL" id="MBP5856132.1"/>
    </source>
</evidence>
<comment type="caution">
    <text evidence="6">The sequence shown here is derived from an EMBL/GenBank/DDBJ whole genome shotgun (WGS) entry which is preliminary data.</text>
</comment>
<evidence type="ECO:0000256" key="3">
    <source>
        <dbReference type="ARBA" id="ARBA00022840"/>
    </source>
</evidence>
<dbReference type="InterPro" id="IPR003593">
    <property type="entry name" value="AAA+_ATPase"/>
</dbReference>
<protein>
    <submittedName>
        <fullName evidence="6">ABC-F family ATP-binding cassette domain-containing protein</fullName>
    </submittedName>
</protein>
<dbReference type="PANTHER" id="PTHR19211">
    <property type="entry name" value="ATP-BINDING TRANSPORT PROTEIN-RELATED"/>
    <property type="match status" value="1"/>
</dbReference>
<evidence type="ECO:0000256" key="1">
    <source>
        <dbReference type="ARBA" id="ARBA00022737"/>
    </source>
</evidence>
<evidence type="ECO:0000313" key="7">
    <source>
        <dbReference type="Proteomes" id="UP000672602"/>
    </source>
</evidence>
<dbReference type="InterPro" id="IPR017871">
    <property type="entry name" value="ABC_transporter-like_CS"/>
</dbReference>
<dbReference type="FunFam" id="3.40.50.300:FF:000011">
    <property type="entry name" value="Putative ABC transporter ATP-binding component"/>
    <property type="match status" value="1"/>
</dbReference>
<dbReference type="InterPro" id="IPR027417">
    <property type="entry name" value="P-loop_NTPase"/>
</dbReference>
<dbReference type="InterPro" id="IPR003439">
    <property type="entry name" value="ABC_transporter-like_ATP-bd"/>
</dbReference>
<keyword evidence="2" id="KW-0547">Nucleotide-binding</keyword>
<accession>A0A8J7S5V0</accession>
<dbReference type="SUPFAM" id="SSF52540">
    <property type="entry name" value="P-loop containing nucleoside triphosphate hydrolases"/>
    <property type="match status" value="2"/>
</dbReference>
<reference evidence="6" key="1">
    <citation type="submission" date="2021-04" db="EMBL/GenBank/DDBJ databases">
        <authorList>
            <person name="Zhang D.-C."/>
        </authorList>
    </citation>
    <scope>NUCLEOTIDE SEQUENCE</scope>
    <source>
        <strain evidence="6">CGMCC 1.15697</strain>
    </source>
</reference>
<dbReference type="Gene3D" id="3.40.50.300">
    <property type="entry name" value="P-loop containing nucleotide triphosphate hydrolases"/>
    <property type="match status" value="2"/>
</dbReference>
<feature type="domain" description="ABC transporter" evidence="5">
    <location>
        <begin position="310"/>
        <end position="525"/>
    </location>
</feature>
<evidence type="ECO:0000259" key="5">
    <source>
        <dbReference type="PROSITE" id="PS50893"/>
    </source>
</evidence>